<feature type="region of interest" description="Disordered" evidence="1">
    <location>
        <begin position="320"/>
        <end position="444"/>
    </location>
</feature>
<accession>A0A382EFU5</accession>
<dbReference type="AlphaFoldDB" id="A0A382EFU5"/>
<organism evidence="2">
    <name type="scientific">marine metagenome</name>
    <dbReference type="NCBI Taxonomy" id="408172"/>
    <lineage>
        <taxon>unclassified sequences</taxon>
        <taxon>metagenomes</taxon>
        <taxon>ecological metagenomes</taxon>
    </lineage>
</organism>
<feature type="compositionally biased region" description="Low complexity" evidence="1">
    <location>
        <begin position="363"/>
        <end position="396"/>
    </location>
</feature>
<evidence type="ECO:0000313" key="2">
    <source>
        <dbReference type="EMBL" id="SVB49656.1"/>
    </source>
</evidence>
<dbReference type="EMBL" id="UINC01044337">
    <property type="protein sequence ID" value="SVB49656.1"/>
    <property type="molecule type" value="Genomic_DNA"/>
</dbReference>
<reference evidence="2" key="1">
    <citation type="submission" date="2018-05" db="EMBL/GenBank/DDBJ databases">
        <authorList>
            <person name="Lanie J.A."/>
            <person name="Ng W.-L."/>
            <person name="Kazmierczak K.M."/>
            <person name="Andrzejewski T.M."/>
            <person name="Davidsen T.M."/>
            <person name="Wayne K.J."/>
            <person name="Tettelin H."/>
            <person name="Glass J.I."/>
            <person name="Rusch D."/>
            <person name="Podicherti R."/>
            <person name="Tsui H.-C.T."/>
            <person name="Winkler M.E."/>
        </authorList>
    </citation>
    <scope>NUCLEOTIDE SEQUENCE</scope>
</reference>
<protein>
    <recommendedName>
        <fullName evidence="3">DUF4175 domain-containing protein</fullName>
    </recommendedName>
</protein>
<feature type="compositionally biased region" description="Polar residues" evidence="1">
    <location>
        <begin position="403"/>
        <end position="417"/>
    </location>
</feature>
<feature type="compositionally biased region" description="Basic and acidic residues" evidence="1">
    <location>
        <begin position="336"/>
        <end position="362"/>
    </location>
</feature>
<feature type="non-terminal residue" evidence="2">
    <location>
        <position position="561"/>
    </location>
</feature>
<evidence type="ECO:0008006" key="3">
    <source>
        <dbReference type="Google" id="ProtNLM"/>
    </source>
</evidence>
<feature type="compositionally biased region" description="Low complexity" evidence="1">
    <location>
        <begin position="320"/>
        <end position="332"/>
    </location>
</feature>
<evidence type="ECO:0000256" key="1">
    <source>
        <dbReference type="SAM" id="MobiDB-lite"/>
    </source>
</evidence>
<name>A0A382EFU5_9ZZZZ</name>
<sequence>YYIRALPDNAPRVTINKPGRDTKLSPIDEMAVRVEAEDDFGLSSFNLVYSVNGGKDKTIDMATEENKKSRILWDGEHYLYLEELAVEPGDFIAYYAEASDHRGENGTTRTDMFFTTVRPFEEIYRQGQGGGGGGGGVAGLRPGKLSQEQKEIIAATWRVDSSRKHVPEQQTKDDLNAVADAQDALRVRVEEAVNVLLFQGAMDLELQAMSDWLQQAQAPMVSASEELRAELSAEALGPEREALHYLLKVDALIREYMVTQQRNNQGRSSAPLDMSDTSELELKRDENKYETLDQANQAQQQQETVDESLQRVKDLARRQQQLNEQMRQQANQGQRSESEKKRELDRLTREQRQLRQQAEEMSRQLSQMSRQQQQSSSTSQQSSQQSHQSMQQASGSLRESSDEMGQSAQELQRSNPQGAAEQGSRALQRLQDSSQQLARAQGRSLERMMRDAIQRADQLATQQEQLARSVKELKKEQDRDFQGIKARVETLNNGRGSLSQADKERQVEQFVRRRLQDIADAKGQTSDQLERLKGDLEFLSLSAAADQPRSAKALRQAREDI</sequence>
<proteinExistence type="predicted"/>
<gene>
    <name evidence="2" type="ORF">METZ01_LOCUS202510</name>
</gene>
<feature type="non-terminal residue" evidence="2">
    <location>
        <position position="1"/>
    </location>
</feature>